<organism evidence="1">
    <name type="scientific">hydrothermal vent metagenome</name>
    <dbReference type="NCBI Taxonomy" id="652676"/>
    <lineage>
        <taxon>unclassified sequences</taxon>
        <taxon>metagenomes</taxon>
        <taxon>ecological metagenomes</taxon>
    </lineage>
</organism>
<accession>A0A3B0XPZ2</accession>
<sequence length="163" mass="18528">MPVSKARHYSILSVKAEHPNVCSQRYNFRELDAGVTLARVAPESKPYLQAFDDEREVGRVFLEYQQNKILLKKSDACDVNDEYAGYSPGLPVLLDGAYFGSSQCWINVAYEACNDALIALCYAPVETPFWSLLTTLIPHTKQWYLPVPLTSRRLRVSHLLNIF</sequence>
<evidence type="ECO:0000313" key="1">
    <source>
        <dbReference type="EMBL" id="VAW70565.1"/>
    </source>
</evidence>
<name>A0A3B0XPZ2_9ZZZZ</name>
<dbReference type="EMBL" id="UOFJ01000529">
    <property type="protein sequence ID" value="VAW70565.1"/>
    <property type="molecule type" value="Genomic_DNA"/>
</dbReference>
<protein>
    <submittedName>
        <fullName evidence="1">Uncharacterized protein</fullName>
    </submittedName>
</protein>
<proteinExistence type="predicted"/>
<reference evidence="1" key="1">
    <citation type="submission" date="2018-06" db="EMBL/GenBank/DDBJ databases">
        <authorList>
            <person name="Zhirakovskaya E."/>
        </authorList>
    </citation>
    <scope>NUCLEOTIDE SEQUENCE</scope>
</reference>
<gene>
    <name evidence="1" type="ORF">MNBD_GAMMA10-993</name>
</gene>
<dbReference type="AlphaFoldDB" id="A0A3B0XPZ2"/>